<dbReference type="RefSeq" id="WP_242708557.1">
    <property type="nucleotide sequence ID" value="NZ_JALDAX010000002.1"/>
</dbReference>
<reference evidence="1" key="1">
    <citation type="submission" date="2022-03" db="EMBL/GenBank/DDBJ databases">
        <title>Streptomyces 7R015 and 7R016 isolated from Barleria lupulina in Thailand.</title>
        <authorList>
            <person name="Kanchanasin P."/>
            <person name="Phongsopitanun W."/>
            <person name="Tanasupawat S."/>
        </authorList>
    </citation>
    <scope>NUCLEOTIDE SEQUENCE</scope>
    <source>
        <strain evidence="1">7R016</strain>
    </source>
</reference>
<proteinExistence type="predicted"/>
<organism evidence="1 2">
    <name type="scientific">Streptomyces spinosisporus</name>
    <dbReference type="NCBI Taxonomy" id="2927582"/>
    <lineage>
        <taxon>Bacteria</taxon>
        <taxon>Bacillati</taxon>
        <taxon>Actinomycetota</taxon>
        <taxon>Actinomycetes</taxon>
        <taxon>Kitasatosporales</taxon>
        <taxon>Streptomycetaceae</taxon>
        <taxon>Streptomyces</taxon>
    </lineage>
</organism>
<dbReference type="Proteomes" id="UP001165270">
    <property type="component" value="Unassembled WGS sequence"/>
</dbReference>
<dbReference type="EMBL" id="JALDAX010000002">
    <property type="protein sequence ID" value="MCI3239176.1"/>
    <property type="molecule type" value="Genomic_DNA"/>
</dbReference>
<keyword evidence="2" id="KW-1185">Reference proteome</keyword>
<gene>
    <name evidence="1" type="ORF">MQN93_05505</name>
</gene>
<evidence type="ECO:0000313" key="1">
    <source>
        <dbReference type="EMBL" id="MCI3239176.1"/>
    </source>
</evidence>
<comment type="caution">
    <text evidence="1">The sequence shown here is derived from an EMBL/GenBank/DDBJ whole genome shotgun (WGS) entry which is preliminary data.</text>
</comment>
<accession>A0ABS9XAV4</accession>
<name>A0ABS9XAV4_9ACTN</name>
<protein>
    <submittedName>
        <fullName evidence="1">Uncharacterized protein</fullName>
    </submittedName>
</protein>
<sequence length="98" mass="11210">MRSRLRRYPWKPYRVNVLPAGLGGPVVQLRPKDSNTVFIQSVVALNFRWRYVRDSDTLWFCGVPGQGGVLARPGGAPLLWARPIRIAPLRHWHERVPG</sequence>
<evidence type="ECO:0000313" key="2">
    <source>
        <dbReference type="Proteomes" id="UP001165270"/>
    </source>
</evidence>